<organism evidence="2 3">
    <name type="scientific">Paspalum notatum var. saurae</name>
    <dbReference type="NCBI Taxonomy" id="547442"/>
    <lineage>
        <taxon>Eukaryota</taxon>
        <taxon>Viridiplantae</taxon>
        <taxon>Streptophyta</taxon>
        <taxon>Embryophyta</taxon>
        <taxon>Tracheophyta</taxon>
        <taxon>Spermatophyta</taxon>
        <taxon>Magnoliopsida</taxon>
        <taxon>Liliopsida</taxon>
        <taxon>Poales</taxon>
        <taxon>Poaceae</taxon>
        <taxon>PACMAD clade</taxon>
        <taxon>Panicoideae</taxon>
        <taxon>Andropogonodae</taxon>
        <taxon>Paspaleae</taxon>
        <taxon>Paspalinae</taxon>
        <taxon>Paspalum</taxon>
    </lineage>
</organism>
<dbReference type="EMBL" id="CP144745">
    <property type="protein sequence ID" value="WVZ53552.1"/>
    <property type="molecule type" value="Genomic_DNA"/>
</dbReference>
<feature type="region of interest" description="Disordered" evidence="1">
    <location>
        <begin position="1"/>
        <end position="20"/>
    </location>
</feature>
<evidence type="ECO:0000313" key="2">
    <source>
        <dbReference type="EMBL" id="WVZ53552.1"/>
    </source>
</evidence>
<accession>A0AAQ3SJ36</accession>
<proteinExistence type="predicted"/>
<sequence>MGWRTRKAKKAVWSRKKHRRSRGYRRLSSVICAVSAASARPPRGEAARFGLPVRDPQGVPPPRQLDNTSRSELVKTIDVSHILNVRLFASPQGDSFFFGLATAPVHVKDGLEDASLQFAIEHSCDE</sequence>
<evidence type="ECO:0000256" key="1">
    <source>
        <dbReference type="SAM" id="MobiDB-lite"/>
    </source>
</evidence>
<dbReference type="Proteomes" id="UP001341281">
    <property type="component" value="Chromosome 01"/>
</dbReference>
<evidence type="ECO:0000313" key="3">
    <source>
        <dbReference type="Proteomes" id="UP001341281"/>
    </source>
</evidence>
<gene>
    <name evidence="2" type="ORF">U9M48_004476</name>
</gene>
<protein>
    <submittedName>
        <fullName evidence="2">Uncharacterized protein</fullName>
    </submittedName>
</protein>
<reference evidence="2 3" key="1">
    <citation type="submission" date="2024-02" db="EMBL/GenBank/DDBJ databases">
        <title>High-quality chromosome-scale genome assembly of Pensacola bahiagrass (Paspalum notatum Flugge var. saurae).</title>
        <authorList>
            <person name="Vega J.M."/>
            <person name="Podio M."/>
            <person name="Orjuela J."/>
            <person name="Siena L.A."/>
            <person name="Pessino S.C."/>
            <person name="Combes M.C."/>
            <person name="Mariac C."/>
            <person name="Albertini E."/>
            <person name="Pupilli F."/>
            <person name="Ortiz J.P.A."/>
            <person name="Leblanc O."/>
        </authorList>
    </citation>
    <scope>NUCLEOTIDE SEQUENCE [LARGE SCALE GENOMIC DNA]</scope>
    <source>
        <strain evidence="2">R1</strain>
        <tissue evidence="2">Leaf</tissue>
    </source>
</reference>
<dbReference type="AlphaFoldDB" id="A0AAQ3SJ36"/>
<feature type="region of interest" description="Disordered" evidence="1">
    <location>
        <begin position="43"/>
        <end position="68"/>
    </location>
</feature>
<name>A0AAQ3SJ36_PASNO</name>
<keyword evidence="3" id="KW-1185">Reference proteome</keyword>